<proteinExistence type="inferred from homology"/>
<evidence type="ECO:0000256" key="10">
    <source>
        <dbReference type="ARBA" id="ARBA00023004"/>
    </source>
</evidence>
<comment type="subcellular location">
    <subcellularLocation>
        <location evidence="3">Endoplasmic reticulum membrane</location>
        <topology evidence="3">Peripheral membrane protein</topology>
    </subcellularLocation>
    <subcellularLocation>
        <location evidence="2">Microsome membrane</location>
        <topology evidence="2">Peripheral membrane protein</topology>
    </subcellularLocation>
</comment>
<name>A0A9Q0RUY1_9DIPT</name>
<keyword evidence="5 13" id="KW-0349">Heme</keyword>
<evidence type="ECO:0000256" key="6">
    <source>
        <dbReference type="ARBA" id="ARBA00022723"/>
    </source>
</evidence>
<evidence type="ECO:0000256" key="9">
    <source>
        <dbReference type="ARBA" id="ARBA00023002"/>
    </source>
</evidence>
<dbReference type="CDD" id="cd11056">
    <property type="entry name" value="CYP6-like"/>
    <property type="match status" value="1"/>
</dbReference>
<evidence type="ECO:0000256" key="13">
    <source>
        <dbReference type="PIRSR" id="PIRSR602401-1"/>
    </source>
</evidence>
<dbReference type="GO" id="GO:0016705">
    <property type="term" value="F:oxidoreductase activity, acting on paired donors, with incorporation or reduction of molecular oxygen"/>
    <property type="evidence" value="ECO:0007669"/>
    <property type="project" value="InterPro"/>
</dbReference>
<organism evidence="15 16">
    <name type="scientific">Pseudolycoriella hygida</name>
    <dbReference type="NCBI Taxonomy" id="35572"/>
    <lineage>
        <taxon>Eukaryota</taxon>
        <taxon>Metazoa</taxon>
        <taxon>Ecdysozoa</taxon>
        <taxon>Arthropoda</taxon>
        <taxon>Hexapoda</taxon>
        <taxon>Insecta</taxon>
        <taxon>Pterygota</taxon>
        <taxon>Neoptera</taxon>
        <taxon>Endopterygota</taxon>
        <taxon>Diptera</taxon>
        <taxon>Nematocera</taxon>
        <taxon>Sciaroidea</taxon>
        <taxon>Sciaridae</taxon>
        <taxon>Pseudolycoriella</taxon>
    </lineage>
</organism>
<comment type="caution">
    <text evidence="15">The sequence shown here is derived from an EMBL/GenBank/DDBJ whole genome shotgun (WGS) entry which is preliminary data.</text>
</comment>
<comment type="similarity">
    <text evidence="4 14">Belongs to the cytochrome P450 family.</text>
</comment>
<keyword evidence="16" id="KW-1185">Reference proteome</keyword>
<dbReference type="PRINTS" id="PR00463">
    <property type="entry name" value="EP450I"/>
</dbReference>
<dbReference type="GO" id="GO:0005506">
    <property type="term" value="F:iron ion binding"/>
    <property type="evidence" value="ECO:0007669"/>
    <property type="project" value="InterPro"/>
</dbReference>
<evidence type="ECO:0000256" key="2">
    <source>
        <dbReference type="ARBA" id="ARBA00004174"/>
    </source>
</evidence>
<feature type="binding site" description="axial binding residue" evidence="13">
    <location>
        <position position="448"/>
    </location>
    <ligand>
        <name>heme</name>
        <dbReference type="ChEBI" id="CHEBI:30413"/>
    </ligand>
    <ligandPart>
        <name>Fe</name>
        <dbReference type="ChEBI" id="CHEBI:18248"/>
    </ligandPart>
</feature>
<dbReference type="InterPro" id="IPR002401">
    <property type="entry name" value="Cyt_P450_E_grp-I"/>
</dbReference>
<dbReference type="PANTHER" id="PTHR24292:SF103">
    <property type="entry name" value="CYTOCHROME P450 6BS1"/>
    <property type="match status" value="1"/>
</dbReference>
<evidence type="ECO:0000256" key="4">
    <source>
        <dbReference type="ARBA" id="ARBA00010617"/>
    </source>
</evidence>
<dbReference type="InterPro" id="IPR017972">
    <property type="entry name" value="Cyt_P450_CS"/>
</dbReference>
<keyword evidence="11 14" id="KW-0503">Monooxygenase</keyword>
<dbReference type="Proteomes" id="UP001151699">
    <property type="component" value="Unassembled WGS sequence"/>
</dbReference>
<dbReference type="PRINTS" id="PR00385">
    <property type="entry name" value="P450"/>
</dbReference>
<dbReference type="SUPFAM" id="SSF48264">
    <property type="entry name" value="Cytochrome P450"/>
    <property type="match status" value="1"/>
</dbReference>
<keyword evidence="6 13" id="KW-0479">Metal-binding</keyword>
<keyword evidence="7" id="KW-0256">Endoplasmic reticulum</keyword>
<keyword evidence="8" id="KW-0492">Microsome</keyword>
<dbReference type="OrthoDB" id="2789670at2759"/>
<dbReference type="PANTHER" id="PTHR24292">
    <property type="entry name" value="CYTOCHROME P450"/>
    <property type="match status" value="1"/>
</dbReference>
<dbReference type="InterPro" id="IPR001128">
    <property type="entry name" value="Cyt_P450"/>
</dbReference>
<dbReference type="Pfam" id="PF00067">
    <property type="entry name" value="p450"/>
    <property type="match status" value="1"/>
</dbReference>
<reference evidence="15" key="1">
    <citation type="submission" date="2022-07" db="EMBL/GenBank/DDBJ databases">
        <authorList>
            <person name="Trinca V."/>
            <person name="Uliana J.V.C."/>
            <person name="Torres T.T."/>
            <person name="Ward R.J."/>
            <person name="Monesi N."/>
        </authorList>
    </citation>
    <scope>NUCLEOTIDE SEQUENCE</scope>
    <source>
        <strain evidence="15">HSMRA1968</strain>
        <tissue evidence="15">Whole embryos</tissue>
    </source>
</reference>
<evidence type="ECO:0000256" key="7">
    <source>
        <dbReference type="ARBA" id="ARBA00022824"/>
    </source>
</evidence>
<dbReference type="GO" id="GO:0005789">
    <property type="term" value="C:endoplasmic reticulum membrane"/>
    <property type="evidence" value="ECO:0007669"/>
    <property type="project" value="UniProtKB-SubCell"/>
</dbReference>
<evidence type="ECO:0000256" key="12">
    <source>
        <dbReference type="ARBA" id="ARBA00023136"/>
    </source>
</evidence>
<evidence type="ECO:0000256" key="1">
    <source>
        <dbReference type="ARBA" id="ARBA00001971"/>
    </source>
</evidence>
<dbReference type="GO" id="GO:0004497">
    <property type="term" value="F:monooxygenase activity"/>
    <property type="evidence" value="ECO:0007669"/>
    <property type="project" value="UniProtKB-KW"/>
</dbReference>
<dbReference type="EMBL" id="WJQU01002482">
    <property type="protein sequence ID" value="KAJ6632804.1"/>
    <property type="molecule type" value="Genomic_DNA"/>
</dbReference>
<dbReference type="PROSITE" id="PS00086">
    <property type="entry name" value="CYTOCHROME_P450"/>
    <property type="match status" value="1"/>
</dbReference>
<keyword evidence="9 14" id="KW-0560">Oxidoreductase</keyword>
<protein>
    <submittedName>
        <fullName evidence="15">Cytochrome P450 6a14</fullName>
    </submittedName>
</protein>
<sequence length="528" mass="60401">MLYNIIFLVSACIGLAFYFLRQRYSFWKRFNVPYIEPTFPFGNIRNLGKTIHAAKLFEKYYNELKGSGQFGGLYFFISPTVLATNLDFVKNVLIKDFNHFVSRGVYYNEEDDPLSGHLFALDGEKWRGLRSKLSPTFTSGKMKFMFPIIVGVADELKNTIDSLIVSSTGEFEIKEVLARFTTDVIGSCAFGIECNSLKNENSDFRKYGKLIFASPRNSFLKVLFMSMFRNWSRKLGMKVVADDVSEFFIASLKDTIKYREENNIKRNDFLNMMMQLMKQGKLDDEEETTKGILSFNETAANCFVFFVAGFETSSTTMMFCLFELSVNPDIQRKARQEVNDVLEKHGGQFTYDAMMKMHYLDRCVQEALRKYPTVPLLIRQCTKDYPVPNNDVTIPKGTSVLIPVYGIHHDPQIYSNPEVYDPERFLPEEVQKRHSLSYLPFGDGPRNCIGLRFGLMQTKVGLATILKNFQLSPCSKSTNPLVIDAISPVLAPEGGLWLNVKKIEELFFKKSKKNVILSINQKNKACIG</sequence>
<dbReference type="FunFam" id="1.10.630.10:FF:000042">
    <property type="entry name" value="Cytochrome P450"/>
    <property type="match status" value="1"/>
</dbReference>
<dbReference type="GO" id="GO:0020037">
    <property type="term" value="F:heme binding"/>
    <property type="evidence" value="ECO:0007669"/>
    <property type="project" value="InterPro"/>
</dbReference>
<keyword evidence="10 13" id="KW-0408">Iron</keyword>
<comment type="cofactor">
    <cofactor evidence="1 13">
        <name>heme</name>
        <dbReference type="ChEBI" id="CHEBI:30413"/>
    </cofactor>
</comment>
<evidence type="ECO:0000256" key="14">
    <source>
        <dbReference type="RuleBase" id="RU000461"/>
    </source>
</evidence>
<evidence type="ECO:0000256" key="11">
    <source>
        <dbReference type="ARBA" id="ARBA00023033"/>
    </source>
</evidence>
<gene>
    <name evidence="15" type="primary">Cyp6a14_6</name>
    <name evidence="15" type="ORF">Bhyg_16893</name>
</gene>
<evidence type="ECO:0000313" key="15">
    <source>
        <dbReference type="EMBL" id="KAJ6632804.1"/>
    </source>
</evidence>
<keyword evidence="12" id="KW-0472">Membrane</keyword>
<dbReference type="Gene3D" id="1.10.630.10">
    <property type="entry name" value="Cytochrome P450"/>
    <property type="match status" value="1"/>
</dbReference>
<dbReference type="AlphaFoldDB" id="A0A9Q0RUY1"/>
<accession>A0A9Q0RUY1</accession>
<feature type="non-terminal residue" evidence="15">
    <location>
        <position position="528"/>
    </location>
</feature>
<evidence type="ECO:0000256" key="3">
    <source>
        <dbReference type="ARBA" id="ARBA00004406"/>
    </source>
</evidence>
<evidence type="ECO:0000256" key="5">
    <source>
        <dbReference type="ARBA" id="ARBA00022617"/>
    </source>
</evidence>
<evidence type="ECO:0000256" key="8">
    <source>
        <dbReference type="ARBA" id="ARBA00022848"/>
    </source>
</evidence>
<dbReference type="InterPro" id="IPR036396">
    <property type="entry name" value="Cyt_P450_sf"/>
</dbReference>
<dbReference type="InterPro" id="IPR050476">
    <property type="entry name" value="Insect_CytP450_Detox"/>
</dbReference>
<evidence type="ECO:0000313" key="16">
    <source>
        <dbReference type="Proteomes" id="UP001151699"/>
    </source>
</evidence>